<dbReference type="AlphaFoldDB" id="W5XZ15"/>
<dbReference type="RefSeq" id="WP_025251986.1">
    <property type="nucleotide sequence ID" value="NZ_CP004353.1"/>
</dbReference>
<reference evidence="1 2" key="1">
    <citation type="submission" date="2013-02" db="EMBL/GenBank/DDBJ databases">
        <title>The complete genome sequence of Corynebacterium vitaeruminis DSM 20294.</title>
        <authorList>
            <person name="Ruckert C."/>
            <person name="Albersmeier A."/>
            <person name="Kalinowski J."/>
        </authorList>
    </citation>
    <scope>NUCLEOTIDE SEQUENCE [LARGE SCALE GENOMIC DNA]</scope>
    <source>
        <strain evidence="2">ATCC 10234</strain>
    </source>
</reference>
<dbReference type="Pfam" id="PF15583">
    <property type="entry name" value="Imm68"/>
    <property type="match status" value="1"/>
</dbReference>
<gene>
    <name evidence="1" type="ORF">B843_02690</name>
</gene>
<accession>W5XZ15</accession>
<evidence type="ECO:0000313" key="2">
    <source>
        <dbReference type="Proteomes" id="UP000019222"/>
    </source>
</evidence>
<dbReference type="eggNOG" id="ENOG5032MX3">
    <property type="taxonomic scope" value="Bacteria"/>
</dbReference>
<proteinExistence type="predicted"/>
<dbReference type="EMBL" id="CP004353">
    <property type="protein sequence ID" value="AHI21929.1"/>
    <property type="molecule type" value="Genomic_DNA"/>
</dbReference>
<organism evidence="1 2">
    <name type="scientific">Corynebacterium vitaeruminis DSM 20294</name>
    <dbReference type="NCBI Taxonomy" id="1224164"/>
    <lineage>
        <taxon>Bacteria</taxon>
        <taxon>Bacillati</taxon>
        <taxon>Actinomycetota</taxon>
        <taxon>Actinomycetes</taxon>
        <taxon>Mycobacteriales</taxon>
        <taxon>Corynebacteriaceae</taxon>
        <taxon>Corynebacterium</taxon>
    </lineage>
</organism>
<keyword evidence="2" id="KW-1185">Reference proteome</keyword>
<name>W5XZ15_9CORY</name>
<dbReference type="STRING" id="1224164.B843_02690"/>
<dbReference type="InterPro" id="IPR028276">
    <property type="entry name" value="Imm68"/>
</dbReference>
<sequence length="154" mass="17424">MIIDKYWGRFFGDSADSATLVAYLDAKDKEILEVSEIFADLGIDKLAGNYTDARLDATVDGVDYHFDQVFPVIMDLSVLLLESKTTRRFNLARIGGAKDRNMRVDAGPKENTQITTALKYFALMPEEHAIAEQFDEDDWYEIGNLCEEIRASLD</sequence>
<protein>
    <submittedName>
        <fullName evidence="1">Uncharacterized protein</fullName>
    </submittedName>
</protein>
<dbReference type="KEGG" id="cvt:B843_02690"/>
<evidence type="ECO:0000313" key="1">
    <source>
        <dbReference type="EMBL" id="AHI21929.1"/>
    </source>
</evidence>
<dbReference type="Proteomes" id="UP000019222">
    <property type="component" value="Chromosome"/>
</dbReference>
<dbReference type="PATRIC" id="fig|1224164.3.peg.532"/>
<dbReference type="HOGENOM" id="CLU_133197_0_0_11"/>